<protein>
    <submittedName>
        <fullName evidence="2">Thiosulfate sulfurtransferase GlpE</fullName>
    </submittedName>
</protein>
<dbReference type="AlphaFoldDB" id="A0A4Z0M5Y2"/>
<reference evidence="2 3" key="1">
    <citation type="submission" date="2019-04" db="EMBL/GenBank/DDBJ databases">
        <title>Taxonomy of novel Haliea sp. from mangrove soil of West Coast of India.</title>
        <authorList>
            <person name="Verma A."/>
            <person name="Kumar P."/>
            <person name="Krishnamurthi S."/>
        </authorList>
    </citation>
    <scope>NUCLEOTIDE SEQUENCE [LARGE SCALE GENOMIC DNA]</scope>
    <source>
        <strain evidence="2 3">SAOS-164</strain>
    </source>
</reference>
<dbReference type="InterPro" id="IPR001763">
    <property type="entry name" value="Rhodanese-like_dom"/>
</dbReference>
<dbReference type="Proteomes" id="UP000298050">
    <property type="component" value="Unassembled WGS sequence"/>
</dbReference>
<sequence>MKKFSTVTVTGMPELLAADDALLLDCRLLRDYREGHIENAMHAHDDLVESLIKKADKATPLVIYCYHGHSSEHLAELFGNFGFQNVYSVEGGYARWLESRPPA</sequence>
<keyword evidence="3" id="KW-1185">Reference proteome</keyword>
<dbReference type="PROSITE" id="PS50206">
    <property type="entry name" value="RHODANESE_3"/>
    <property type="match status" value="1"/>
</dbReference>
<dbReference type="RefSeq" id="WP_135441224.1">
    <property type="nucleotide sequence ID" value="NZ_SRLE01000004.1"/>
</dbReference>
<dbReference type="GO" id="GO:0016740">
    <property type="term" value="F:transferase activity"/>
    <property type="evidence" value="ECO:0007669"/>
    <property type="project" value="UniProtKB-KW"/>
</dbReference>
<evidence type="ECO:0000313" key="2">
    <source>
        <dbReference type="EMBL" id="TGD75083.1"/>
    </source>
</evidence>
<dbReference type="EMBL" id="SRLE01000004">
    <property type="protein sequence ID" value="TGD75083.1"/>
    <property type="molecule type" value="Genomic_DNA"/>
</dbReference>
<evidence type="ECO:0000259" key="1">
    <source>
        <dbReference type="PROSITE" id="PS50206"/>
    </source>
</evidence>
<keyword evidence="2" id="KW-0808">Transferase</keyword>
<dbReference type="InterPro" id="IPR050229">
    <property type="entry name" value="GlpE_sulfurtransferase"/>
</dbReference>
<gene>
    <name evidence="2" type="ORF">E4634_03475</name>
</gene>
<dbReference type="InterPro" id="IPR036873">
    <property type="entry name" value="Rhodanese-like_dom_sf"/>
</dbReference>
<dbReference type="PANTHER" id="PTHR43031">
    <property type="entry name" value="FAD-DEPENDENT OXIDOREDUCTASE"/>
    <property type="match status" value="1"/>
</dbReference>
<feature type="domain" description="Rhodanese" evidence="1">
    <location>
        <begin position="17"/>
        <end position="98"/>
    </location>
</feature>
<evidence type="ECO:0000313" key="3">
    <source>
        <dbReference type="Proteomes" id="UP000298050"/>
    </source>
</evidence>
<dbReference type="PANTHER" id="PTHR43031:SF1">
    <property type="entry name" value="PYRIDINE NUCLEOTIDE-DISULPHIDE OXIDOREDUCTASE"/>
    <property type="match status" value="1"/>
</dbReference>
<dbReference type="SMART" id="SM00450">
    <property type="entry name" value="RHOD"/>
    <property type="match status" value="1"/>
</dbReference>
<comment type="caution">
    <text evidence="2">The sequence shown here is derived from an EMBL/GenBank/DDBJ whole genome shotgun (WGS) entry which is preliminary data.</text>
</comment>
<dbReference type="SUPFAM" id="SSF52821">
    <property type="entry name" value="Rhodanese/Cell cycle control phosphatase"/>
    <property type="match status" value="1"/>
</dbReference>
<dbReference type="OrthoDB" id="9811849at2"/>
<accession>A0A4Z0M5Y2</accession>
<dbReference type="Gene3D" id="3.40.250.10">
    <property type="entry name" value="Rhodanese-like domain"/>
    <property type="match status" value="1"/>
</dbReference>
<dbReference type="Pfam" id="PF00581">
    <property type="entry name" value="Rhodanese"/>
    <property type="match status" value="1"/>
</dbReference>
<name>A0A4Z0M5Y2_9GAMM</name>
<organism evidence="2 3">
    <name type="scientific">Mangrovimicrobium sediminis</name>
    <dbReference type="NCBI Taxonomy" id="2562682"/>
    <lineage>
        <taxon>Bacteria</taxon>
        <taxon>Pseudomonadati</taxon>
        <taxon>Pseudomonadota</taxon>
        <taxon>Gammaproteobacteria</taxon>
        <taxon>Cellvibrionales</taxon>
        <taxon>Halieaceae</taxon>
        <taxon>Mangrovimicrobium</taxon>
    </lineage>
</organism>
<proteinExistence type="predicted"/>